<keyword evidence="1" id="KW-0472">Membrane</keyword>
<dbReference type="OrthoDB" id="1655644at2"/>
<keyword evidence="1" id="KW-1133">Transmembrane helix</keyword>
<accession>A0A318KHW9</accession>
<comment type="caution">
    <text evidence="3">The sequence shown here is derived from an EMBL/GenBank/DDBJ whole genome shotgun (WGS) entry which is preliminary data.</text>
</comment>
<dbReference type="Pfam" id="PF13490">
    <property type="entry name" value="zf-HC2"/>
    <property type="match status" value="1"/>
</dbReference>
<keyword evidence="1" id="KW-0812">Transmembrane</keyword>
<evidence type="ECO:0000259" key="2">
    <source>
        <dbReference type="Pfam" id="PF13490"/>
    </source>
</evidence>
<evidence type="ECO:0000256" key="1">
    <source>
        <dbReference type="SAM" id="Phobius"/>
    </source>
</evidence>
<keyword evidence="4" id="KW-1185">Reference proteome</keyword>
<dbReference type="InterPro" id="IPR027383">
    <property type="entry name" value="Znf_put"/>
</dbReference>
<feature type="transmembrane region" description="Helical" evidence="1">
    <location>
        <begin position="80"/>
        <end position="101"/>
    </location>
</feature>
<protein>
    <submittedName>
        <fullName evidence="3">Putative zinc finger protein</fullName>
    </submittedName>
</protein>
<dbReference type="EMBL" id="QJKH01000012">
    <property type="protein sequence ID" value="PXX77070.1"/>
    <property type="molecule type" value="Genomic_DNA"/>
</dbReference>
<organism evidence="3 4">
    <name type="scientific">Dielma fastidiosa</name>
    <dbReference type="NCBI Taxonomy" id="1034346"/>
    <lineage>
        <taxon>Bacteria</taxon>
        <taxon>Bacillati</taxon>
        <taxon>Bacillota</taxon>
        <taxon>Erysipelotrichia</taxon>
        <taxon>Erysipelotrichales</taxon>
        <taxon>Erysipelotrichaceae</taxon>
        <taxon>Dielma</taxon>
    </lineage>
</organism>
<dbReference type="STRING" id="1034346.GCA_000313565_00891"/>
<feature type="domain" description="Putative zinc-finger" evidence="2">
    <location>
        <begin position="5"/>
        <end position="38"/>
    </location>
</feature>
<gene>
    <name evidence="3" type="ORF">DES51_1129</name>
</gene>
<evidence type="ECO:0000313" key="4">
    <source>
        <dbReference type="Proteomes" id="UP000247612"/>
    </source>
</evidence>
<dbReference type="Proteomes" id="UP000247612">
    <property type="component" value="Unassembled WGS sequence"/>
</dbReference>
<reference evidence="3 4" key="1">
    <citation type="submission" date="2018-05" db="EMBL/GenBank/DDBJ databases">
        <title>Genomic Encyclopedia of Type Strains, Phase IV (KMG-IV): sequencing the most valuable type-strain genomes for metagenomic binning, comparative biology and taxonomic classification.</title>
        <authorList>
            <person name="Goeker M."/>
        </authorList>
    </citation>
    <scope>NUCLEOTIDE SEQUENCE [LARGE SCALE GENOMIC DNA]</scope>
    <source>
        <strain evidence="3 4">JC118</strain>
    </source>
</reference>
<evidence type="ECO:0000313" key="3">
    <source>
        <dbReference type="EMBL" id="PXX77070.1"/>
    </source>
</evidence>
<proteinExistence type="predicted"/>
<dbReference type="AlphaFoldDB" id="A0A318KHW9"/>
<name>A0A318KHW9_9FIRM</name>
<dbReference type="RefSeq" id="WP_022937204.1">
    <property type="nucleotide sequence ID" value="NZ_CABKRQ010000002.1"/>
</dbReference>
<sequence length="220" mass="25143">MKYPCSLIKDLLPLYHDGVCSEESNKIIENHLSECSSCKDYYNFLCETDEIFTAPQNAELEMKKAASFRSIKRKLRKKQILVVVLAFAIFAAASFSIVGFLKKSEQVISYENNISVSMADNSLIGRLQGNQANYLKIKQVEIKNNGQMDTYLFFYMSGTKWDDLITNDDIFSEYVLCSADKGAENIDRVFYYTGDYTGIESMDIGNLQKIIDNSVLLWRK</sequence>